<dbReference type="Proteomes" id="UP000523007">
    <property type="component" value="Unassembled WGS sequence"/>
</dbReference>
<sequence>MSEAPERTRDEVAVMLAILCTHTDQIRHTLHPTAQGAALVEEVLRAARTGADVATPLHTLDAILQSLGDAHGVYAYAETSGPHTYTCGVASAGSGARGLHLAGIDSARPGEADYRCPAGLCARSWRPDPASPVPTCHVTAQPLRRTPRT</sequence>
<dbReference type="EMBL" id="JACHJT010000001">
    <property type="protein sequence ID" value="MBB4934417.1"/>
    <property type="molecule type" value="Genomic_DNA"/>
</dbReference>
<evidence type="ECO:0000313" key="2">
    <source>
        <dbReference type="Proteomes" id="UP000523007"/>
    </source>
</evidence>
<proteinExistence type="predicted"/>
<organism evidence="1 2">
    <name type="scientific">Lipingzhangella halophila</name>
    <dbReference type="NCBI Taxonomy" id="1783352"/>
    <lineage>
        <taxon>Bacteria</taxon>
        <taxon>Bacillati</taxon>
        <taxon>Actinomycetota</taxon>
        <taxon>Actinomycetes</taxon>
        <taxon>Streptosporangiales</taxon>
        <taxon>Nocardiopsidaceae</taxon>
        <taxon>Lipingzhangella</taxon>
    </lineage>
</organism>
<gene>
    <name evidence="1" type="ORF">F4561_005237</name>
</gene>
<dbReference type="AlphaFoldDB" id="A0A7W7RMC7"/>
<dbReference type="RefSeq" id="WP_184582460.1">
    <property type="nucleotide sequence ID" value="NZ_JACHJT010000001.1"/>
</dbReference>
<keyword evidence="2" id="KW-1185">Reference proteome</keyword>
<protein>
    <submittedName>
        <fullName evidence="1">Uncharacterized protein</fullName>
    </submittedName>
</protein>
<accession>A0A7W7RMC7</accession>
<evidence type="ECO:0000313" key="1">
    <source>
        <dbReference type="EMBL" id="MBB4934417.1"/>
    </source>
</evidence>
<reference evidence="1 2" key="1">
    <citation type="submission" date="2020-08" db="EMBL/GenBank/DDBJ databases">
        <title>Sequencing the genomes of 1000 actinobacteria strains.</title>
        <authorList>
            <person name="Klenk H.-P."/>
        </authorList>
    </citation>
    <scope>NUCLEOTIDE SEQUENCE [LARGE SCALE GENOMIC DNA]</scope>
    <source>
        <strain evidence="1 2">DSM 102030</strain>
    </source>
</reference>
<comment type="caution">
    <text evidence="1">The sequence shown here is derived from an EMBL/GenBank/DDBJ whole genome shotgun (WGS) entry which is preliminary data.</text>
</comment>
<name>A0A7W7RMC7_9ACTN</name>